<dbReference type="STRING" id="64969.SAMN02745127_00091"/>
<keyword evidence="12" id="KW-1185">Reference proteome</keyword>
<dbReference type="UniPathway" id="UPA00659"/>
<feature type="domain" description="3-hydroxyacyl-CoA dehydrogenase C-terminal" evidence="9">
    <location>
        <begin position="346"/>
        <end position="395"/>
    </location>
</feature>
<name>A0A1T4KIY5_9GAMM</name>
<keyword evidence="3" id="KW-0442">Lipid degradation</keyword>
<dbReference type="RefSeq" id="WP_078743720.1">
    <property type="nucleotide sequence ID" value="NZ_FUXG01000001.1"/>
</dbReference>
<feature type="chain" id="PRO_5012978791" evidence="8">
    <location>
        <begin position="23"/>
        <end position="756"/>
    </location>
</feature>
<evidence type="ECO:0000256" key="3">
    <source>
        <dbReference type="ARBA" id="ARBA00022963"/>
    </source>
</evidence>
<comment type="catalytic activity">
    <reaction evidence="7">
        <text>a (3S)-3-hydroxyacyl-CoA + NAD(+) = a 3-oxoacyl-CoA + NADH + H(+)</text>
        <dbReference type="Rhea" id="RHEA:22432"/>
        <dbReference type="ChEBI" id="CHEBI:15378"/>
        <dbReference type="ChEBI" id="CHEBI:57318"/>
        <dbReference type="ChEBI" id="CHEBI:57540"/>
        <dbReference type="ChEBI" id="CHEBI:57945"/>
        <dbReference type="ChEBI" id="CHEBI:90726"/>
        <dbReference type="EC" id="1.1.1.35"/>
    </reaction>
</comment>
<comment type="caution">
    <text evidence="11">The sequence shown here is derived from an EMBL/GenBank/DDBJ whole genome shotgun (WGS) entry which is preliminary data.</text>
</comment>
<reference evidence="11 12" key="1">
    <citation type="submission" date="2017-01" db="EMBL/GenBank/DDBJ databases">
        <title>Genome Sequencing of a Marine Spirillum, Oceanospirillum multiglobuliferum ATCC 33336, from Japan.</title>
        <authorList>
            <person name="Carney J.G."/>
            <person name="Trachtenberg A.M."/>
            <person name="Rheaume B.A."/>
            <person name="Linnane J.D."/>
            <person name="Pitts N.L."/>
            <person name="Mykles D.L."/>
            <person name="Maclea K.S."/>
        </authorList>
    </citation>
    <scope>NUCLEOTIDE SEQUENCE [LARGE SCALE GENOMIC DNA]</scope>
    <source>
        <strain evidence="11 12">ATCC 33336</strain>
    </source>
</reference>
<feature type="signal peptide" evidence="8">
    <location>
        <begin position="1"/>
        <end position="22"/>
    </location>
</feature>
<keyword evidence="5" id="KW-0520">NAD</keyword>
<dbReference type="InterPro" id="IPR029045">
    <property type="entry name" value="ClpP/crotonase-like_dom_sf"/>
</dbReference>
<evidence type="ECO:0000256" key="7">
    <source>
        <dbReference type="ARBA" id="ARBA00049556"/>
    </source>
</evidence>
<evidence type="ECO:0000256" key="5">
    <source>
        <dbReference type="ARBA" id="ARBA00023027"/>
    </source>
</evidence>
<dbReference type="Gene3D" id="3.40.50.720">
    <property type="entry name" value="NAD(P)-binding Rossmann-like Domain"/>
    <property type="match status" value="1"/>
</dbReference>
<dbReference type="PANTHER" id="PTHR48075:SF7">
    <property type="entry name" value="3-HYDROXYACYL-COA DEHYDROGENASE-RELATED"/>
    <property type="match status" value="1"/>
</dbReference>
<dbReference type="InterPro" id="IPR036291">
    <property type="entry name" value="NAD(P)-bd_dom_sf"/>
</dbReference>
<dbReference type="AlphaFoldDB" id="A0A1T4KIY5"/>
<dbReference type="GO" id="GO:0006635">
    <property type="term" value="P:fatty acid beta-oxidation"/>
    <property type="evidence" value="ECO:0007669"/>
    <property type="project" value="UniProtKB-UniPathway"/>
</dbReference>
<organism evidence="11 12">
    <name type="scientific">Oceanospirillum multiglobuliferum</name>
    <dbReference type="NCBI Taxonomy" id="64969"/>
    <lineage>
        <taxon>Bacteria</taxon>
        <taxon>Pseudomonadati</taxon>
        <taxon>Pseudomonadota</taxon>
        <taxon>Gammaproteobacteria</taxon>
        <taxon>Oceanospirillales</taxon>
        <taxon>Oceanospirillaceae</taxon>
        <taxon>Oceanospirillum</taxon>
    </lineage>
</organism>
<dbReference type="Pfam" id="PF02737">
    <property type="entry name" value="3HCDH_N"/>
    <property type="match status" value="1"/>
</dbReference>
<sequence length="756" mass="82635">MQIKKVAVIGAGVMGAGIAAQAANGGAEVLLLDQASAEGHRNQIAQNALDRFLQAGSSGGLMHSSVAERIQVGNIEDDLSRLAEMDWVVEAIVERLEVKQQLYRQIEQVRGVHTIVSSNTSTIPLKHLLEGFSTEFCQHFVVTHYFNPPRYMRLVEVVAGDHTLPEVVDAIQAFNDQQMGKTVIHCADRPGFIANRLGVYWMQVALQEAIHLGLSVEDADAVMQQCGFPKTGIFGLWDLCGIDLMPEVTSSLSRLLPQNDALQAYATTVPLIHQMLNNGWRGRKGKVLQGFYRQYIDEQGQKHREVLDLVNVCYREIKPSTSVPAGQQAESLTALLAQEDSLGRYAWRVLSKILAYATQLVPDVAENIQSVDSAMTLGYNWNLGPFALLDQIGVKSFCQRYQAEGGELSAFLAHAKGRACYQQGTKGLQALNAQGDYQLCVSGAGILTWAQVQQHPPIQRLSRCALWSLSEQVWCVELNAKINSLGSVLLDELSQVLDLAIQANKALVLYSNTGIFAAGADLKEFLLLTQSPDGVDAYIQKGQRLFQRLENAPVPIVAAVSGKALGGGLELLMHCHHVQAYAESQLGLVETSVGIVPGWGGCRALLRNTAQRFGADQAIAQSFALLAGAKVSASALEAQQWGYLRAEDGISLNSERVLFDALTKAEILWHHPEHLAQKSALNTVPSLSPAAPTLTASGYQHRLETALLDLLNQACHPNWYPTFYENERACNTALVQQPETLARIEHLLTTGRSLRN</sequence>
<dbReference type="InterPro" id="IPR006108">
    <property type="entry name" value="3HC_DH_C"/>
</dbReference>
<dbReference type="SUPFAM" id="SSF51735">
    <property type="entry name" value="NAD(P)-binding Rossmann-fold domains"/>
    <property type="match status" value="1"/>
</dbReference>
<dbReference type="GO" id="GO:0070403">
    <property type="term" value="F:NAD+ binding"/>
    <property type="evidence" value="ECO:0007669"/>
    <property type="project" value="InterPro"/>
</dbReference>
<keyword evidence="4" id="KW-0560">Oxidoreductase</keyword>
<dbReference type="GO" id="GO:0003857">
    <property type="term" value="F:(3S)-3-hydroxyacyl-CoA dehydrogenase (NAD+) activity"/>
    <property type="evidence" value="ECO:0007669"/>
    <property type="project" value="UniProtKB-EC"/>
</dbReference>
<keyword evidence="2" id="KW-0276">Fatty acid metabolism</keyword>
<evidence type="ECO:0000256" key="1">
    <source>
        <dbReference type="ARBA" id="ARBA00005005"/>
    </source>
</evidence>
<evidence type="ECO:0000256" key="2">
    <source>
        <dbReference type="ARBA" id="ARBA00022832"/>
    </source>
</evidence>
<evidence type="ECO:0000259" key="10">
    <source>
        <dbReference type="Pfam" id="PF02737"/>
    </source>
</evidence>
<evidence type="ECO:0000256" key="4">
    <source>
        <dbReference type="ARBA" id="ARBA00023002"/>
    </source>
</evidence>
<dbReference type="Pfam" id="PF00725">
    <property type="entry name" value="3HCDH"/>
    <property type="match status" value="2"/>
</dbReference>
<keyword evidence="8" id="KW-0732">Signal</keyword>
<dbReference type="SUPFAM" id="SSF48179">
    <property type="entry name" value="6-phosphogluconate dehydrogenase C-terminal domain-like"/>
    <property type="match status" value="2"/>
</dbReference>
<protein>
    <submittedName>
        <fullName evidence="11">Uncharacterized protein</fullName>
    </submittedName>
</protein>
<dbReference type="EMBL" id="MTSM01000005">
    <property type="protein sequence ID" value="OPX56043.1"/>
    <property type="molecule type" value="Genomic_DNA"/>
</dbReference>
<evidence type="ECO:0000259" key="9">
    <source>
        <dbReference type="Pfam" id="PF00725"/>
    </source>
</evidence>
<dbReference type="OrthoDB" id="5389341at2"/>
<dbReference type="CDD" id="cd06558">
    <property type="entry name" value="crotonase-like"/>
    <property type="match status" value="1"/>
</dbReference>
<feature type="domain" description="3-hydroxyacyl-CoA dehydrogenase NAD binding" evidence="10">
    <location>
        <begin position="5"/>
        <end position="188"/>
    </location>
</feature>
<dbReference type="InterPro" id="IPR001753">
    <property type="entry name" value="Enoyl-CoA_hydra/iso"/>
</dbReference>
<accession>A0A1T4KIY5</accession>
<dbReference type="Gene3D" id="3.90.226.10">
    <property type="entry name" value="2-enoyl-CoA Hydratase, Chain A, domain 1"/>
    <property type="match status" value="1"/>
</dbReference>
<dbReference type="Pfam" id="PF00378">
    <property type="entry name" value="ECH_1"/>
    <property type="match status" value="1"/>
</dbReference>
<dbReference type="InterPro" id="IPR006176">
    <property type="entry name" value="3-OHacyl-CoA_DH_NAD-bd"/>
</dbReference>
<dbReference type="Proteomes" id="UP000191418">
    <property type="component" value="Unassembled WGS sequence"/>
</dbReference>
<feature type="domain" description="3-hydroxyacyl-CoA dehydrogenase C-terminal" evidence="9">
    <location>
        <begin position="191"/>
        <end position="293"/>
    </location>
</feature>
<dbReference type="InterPro" id="IPR008927">
    <property type="entry name" value="6-PGluconate_DH-like_C_sf"/>
</dbReference>
<proteinExistence type="predicted"/>
<keyword evidence="6" id="KW-0443">Lipid metabolism</keyword>
<dbReference type="SUPFAM" id="SSF52096">
    <property type="entry name" value="ClpP/crotonase"/>
    <property type="match status" value="1"/>
</dbReference>
<evidence type="ECO:0000313" key="11">
    <source>
        <dbReference type="EMBL" id="OPX56043.1"/>
    </source>
</evidence>
<dbReference type="PANTHER" id="PTHR48075">
    <property type="entry name" value="3-HYDROXYACYL-COA DEHYDROGENASE FAMILY PROTEIN"/>
    <property type="match status" value="1"/>
</dbReference>
<dbReference type="Gene3D" id="1.10.1040.50">
    <property type="match status" value="1"/>
</dbReference>
<gene>
    <name evidence="11" type="ORF">BTE48_05655</name>
</gene>
<evidence type="ECO:0000256" key="6">
    <source>
        <dbReference type="ARBA" id="ARBA00023098"/>
    </source>
</evidence>
<evidence type="ECO:0000256" key="8">
    <source>
        <dbReference type="SAM" id="SignalP"/>
    </source>
</evidence>
<evidence type="ECO:0000313" key="12">
    <source>
        <dbReference type="Proteomes" id="UP000191418"/>
    </source>
</evidence>
<comment type="pathway">
    <text evidence="1">Lipid metabolism; fatty acid beta-oxidation.</text>
</comment>